<dbReference type="SUPFAM" id="SSF52266">
    <property type="entry name" value="SGNH hydrolase"/>
    <property type="match status" value="1"/>
</dbReference>
<dbReference type="EMBL" id="JXBZ01000008">
    <property type="protein sequence ID" value="KJY48546.1"/>
    <property type="molecule type" value="Genomic_DNA"/>
</dbReference>
<feature type="domain" description="SGNH hydrolase-type esterase" evidence="1">
    <location>
        <begin position="41"/>
        <end position="245"/>
    </location>
</feature>
<accession>A0A0F4KTM2</accession>
<dbReference type="AlphaFoldDB" id="A0A0F4KTM2"/>
<dbReference type="InterPro" id="IPR013830">
    <property type="entry name" value="SGNH_hydro"/>
</dbReference>
<dbReference type="Gene3D" id="3.40.50.1110">
    <property type="entry name" value="SGNH hydrolase"/>
    <property type="match status" value="1"/>
</dbReference>
<dbReference type="HOGENOM" id="CLU_076859_1_0_9"/>
<dbReference type="CDD" id="cd04506">
    <property type="entry name" value="SGNH_hydrolase_YpmR_like"/>
    <property type="match status" value="1"/>
</dbReference>
<dbReference type="InterPro" id="IPR051532">
    <property type="entry name" value="Ester_Hydrolysis_Enzymes"/>
</dbReference>
<reference evidence="2 3" key="1">
    <citation type="submission" date="2014-12" db="EMBL/GenBank/DDBJ databases">
        <title>Comparative genomics of the lactic acid bacteria isolated from the honey bee gut.</title>
        <authorList>
            <person name="Ellegaard K.M."/>
            <person name="Tamarit D."/>
            <person name="Javelind E."/>
            <person name="Olofsson T."/>
            <person name="Andersson S.G."/>
            <person name="Vasquez A."/>
        </authorList>
    </citation>
    <scope>NUCLEOTIDE SEQUENCE [LARGE SCALE GENOMIC DNA]</scope>
    <source>
        <strain evidence="2 3">Hon2</strain>
    </source>
</reference>
<dbReference type="GO" id="GO:0004622">
    <property type="term" value="F:phosphatidylcholine lysophospholipase activity"/>
    <property type="evidence" value="ECO:0007669"/>
    <property type="project" value="TreeGrafter"/>
</dbReference>
<organism evidence="2 3">
    <name type="scientific">Bombilactobacillus mellis</name>
    <dbReference type="NCBI Taxonomy" id="1218508"/>
    <lineage>
        <taxon>Bacteria</taxon>
        <taxon>Bacillati</taxon>
        <taxon>Bacillota</taxon>
        <taxon>Bacilli</taxon>
        <taxon>Lactobacillales</taxon>
        <taxon>Lactobacillaceae</taxon>
        <taxon>Bombilactobacillus</taxon>
    </lineage>
</organism>
<comment type="caution">
    <text evidence="2">The sequence shown here is derived from an EMBL/GenBank/DDBJ whole genome shotgun (WGS) entry which is preliminary data.</text>
</comment>
<keyword evidence="3" id="KW-1185">Reference proteome</keyword>
<dbReference type="Pfam" id="PF13472">
    <property type="entry name" value="Lipase_GDSL_2"/>
    <property type="match status" value="1"/>
</dbReference>
<dbReference type="PATRIC" id="fig|1218508.4.peg.932"/>
<evidence type="ECO:0000313" key="3">
    <source>
        <dbReference type="Proteomes" id="UP000033695"/>
    </source>
</evidence>
<name>A0A0F4KTM2_9LACO</name>
<dbReference type="PANTHER" id="PTHR30383">
    <property type="entry name" value="THIOESTERASE 1/PROTEASE 1/LYSOPHOSPHOLIPASE L1"/>
    <property type="match status" value="1"/>
</dbReference>
<dbReference type="Proteomes" id="UP000033695">
    <property type="component" value="Unassembled WGS sequence"/>
</dbReference>
<dbReference type="OrthoDB" id="252349at2"/>
<evidence type="ECO:0000313" key="2">
    <source>
        <dbReference type="EMBL" id="KJY48546.1"/>
    </source>
</evidence>
<evidence type="ECO:0000259" key="1">
    <source>
        <dbReference type="Pfam" id="PF13472"/>
    </source>
</evidence>
<sequence>MINKMRPLRRWLTCLLVLTLIISWALPQSVQAKSKTFSVVAVGDSLTYGVGDPNHRGGYCYLIKKPLQKATKQKVRVANFGISGETSAQILKRVKTKSSLRQDLKQGQLIVITAGGNDVMHALRARGLKLSEKQLLTYQKQYTNNMEQMVHEIRTLNKKAPIYIYGIYNPYAIYFKKIPGMKRAINNWNKNTQQLTQEHWRVHFVDISALARPKKLQYSKKTQETTNPLLYTKDYFHPNRQGYQLMTNKLWQKLQKTKSEWRP</sequence>
<dbReference type="PANTHER" id="PTHR30383:SF27">
    <property type="entry name" value="SPORE GERMINATION LIPASE LIPC"/>
    <property type="match status" value="1"/>
</dbReference>
<dbReference type="STRING" id="1218508.JG29_09470"/>
<gene>
    <name evidence="2" type="ORF">JG29_09470</name>
</gene>
<dbReference type="RefSeq" id="WP_052696315.1">
    <property type="nucleotide sequence ID" value="NZ_JBHTHW010000008.1"/>
</dbReference>
<proteinExistence type="predicted"/>
<protein>
    <recommendedName>
        <fullName evidence="1">SGNH hydrolase-type esterase domain-containing protein</fullName>
    </recommendedName>
</protein>
<dbReference type="InterPro" id="IPR036514">
    <property type="entry name" value="SGNH_hydro_sf"/>
</dbReference>